<reference evidence="2 3" key="1">
    <citation type="journal article" date="2007" name="Nature">
        <title>Evolution of genes and genomes on the Drosophila phylogeny.</title>
        <authorList>
            <consortium name="Drosophila 12 Genomes Consortium"/>
            <person name="Clark A.G."/>
            <person name="Eisen M.B."/>
            <person name="Smith D.R."/>
            <person name="Bergman C.M."/>
            <person name="Oliver B."/>
            <person name="Markow T.A."/>
            <person name="Kaufman T.C."/>
            <person name="Kellis M."/>
            <person name="Gelbart W."/>
            <person name="Iyer V.N."/>
            <person name="Pollard D.A."/>
            <person name="Sackton T.B."/>
            <person name="Larracuente A.M."/>
            <person name="Singh N.D."/>
            <person name="Abad J.P."/>
            <person name="Abt D.N."/>
            <person name="Adryan B."/>
            <person name="Aguade M."/>
            <person name="Akashi H."/>
            <person name="Anderson W.W."/>
            <person name="Aquadro C.F."/>
            <person name="Ardell D.H."/>
            <person name="Arguello R."/>
            <person name="Artieri C.G."/>
            <person name="Barbash D.A."/>
            <person name="Barker D."/>
            <person name="Barsanti P."/>
            <person name="Batterham P."/>
            <person name="Batzoglou S."/>
            <person name="Begun D."/>
            <person name="Bhutkar A."/>
            <person name="Blanco E."/>
            <person name="Bosak S.A."/>
            <person name="Bradley R.K."/>
            <person name="Brand A.D."/>
            <person name="Brent M.R."/>
            <person name="Brooks A.N."/>
            <person name="Brown R.H."/>
            <person name="Butlin R.K."/>
            <person name="Caggese C."/>
            <person name="Calvi B.R."/>
            <person name="Bernardo de Carvalho A."/>
            <person name="Caspi A."/>
            <person name="Castrezana S."/>
            <person name="Celniker S.E."/>
            <person name="Chang J.L."/>
            <person name="Chapple C."/>
            <person name="Chatterji S."/>
            <person name="Chinwalla A."/>
            <person name="Civetta A."/>
            <person name="Clifton S.W."/>
            <person name="Comeron J.M."/>
            <person name="Costello J.C."/>
            <person name="Coyne J.A."/>
            <person name="Daub J."/>
            <person name="David R.G."/>
            <person name="Delcher A.L."/>
            <person name="Delehaunty K."/>
            <person name="Do C.B."/>
            <person name="Ebling H."/>
            <person name="Edwards K."/>
            <person name="Eickbush T."/>
            <person name="Evans J.D."/>
            <person name="Filipski A."/>
            <person name="Findeiss S."/>
            <person name="Freyhult E."/>
            <person name="Fulton L."/>
            <person name="Fulton R."/>
            <person name="Garcia A.C."/>
            <person name="Gardiner A."/>
            <person name="Garfield D.A."/>
            <person name="Garvin B.E."/>
            <person name="Gibson G."/>
            <person name="Gilbert D."/>
            <person name="Gnerre S."/>
            <person name="Godfrey J."/>
            <person name="Good R."/>
            <person name="Gotea V."/>
            <person name="Gravely B."/>
            <person name="Greenberg A.J."/>
            <person name="Griffiths-Jones S."/>
            <person name="Gross S."/>
            <person name="Guigo R."/>
            <person name="Gustafson E.A."/>
            <person name="Haerty W."/>
            <person name="Hahn M.W."/>
            <person name="Halligan D.L."/>
            <person name="Halpern A.L."/>
            <person name="Halter G.M."/>
            <person name="Han M.V."/>
            <person name="Heger A."/>
            <person name="Hillier L."/>
            <person name="Hinrichs A.S."/>
            <person name="Holmes I."/>
            <person name="Hoskins R.A."/>
            <person name="Hubisz M.J."/>
            <person name="Hultmark D."/>
            <person name="Huntley M.A."/>
            <person name="Jaffe D.B."/>
            <person name="Jagadeeshan S."/>
            <person name="Jeck W.R."/>
            <person name="Johnson J."/>
            <person name="Jones C.D."/>
            <person name="Jordan W.C."/>
            <person name="Karpen G.H."/>
            <person name="Kataoka E."/>
            <person name="Keightley P.D."/>
            <person name="Kheradpour P."/>
            <person name="Kirkness E.F."/>
            <person name="Koerich L.B."/>
            <person name="Kristiansen K."/>
            <person name="Kudrna D."/>
            <person name="Kulathinal R.J."/>
            <person name="Kumar S."/>
            <person name="Kwok R."/>
            <person name="Lander E."/>
            <person name="Langley C.H."/>
            <person name="Lapoint R."/>
            <person name="Lazzaro B.P."/>
            <person name="Lee S.J."/>
            <person name="Levesque L."/>
            <person name="Li R."/>
            <person name="Lin C.F."/>
            <person name="Lin M.F."/>
            <person name="Lindblad-Toh K."/>
            <person name="Llopart A."/>
            <person name="Long M."/>
            <person name="Low L."/>
            <person name="Lozovsky E."/>
            <person name="Lu J."/>
            <person name="Luo M."/>
            <person name="Machado C.A."/>
            <person name="Makalowski W."/>
            <person name="Marzo M."/>
            <person name="Matsuda M."/>
            <person name="Matzkin L."/>
            <person name="McAllister B."/>
            <person name="McBride C.S."/>
            <person name="McKernan B."/>
            <person name="McKernan K."/>
            <person name="Mendez-Lago M."/>
            <person name="Minx P."/>
            <person name="Mollenhauer M.U."/>
            <person name="Montooth K."/>
            <person name="Mount S.M."/>
            <person name="Mu X."/>
            <person name="Myers E."/>
            <person name="Negre B."/>
            <person name="Newfeld S."/>
            <person name="Nielsen R."/>
            <person name="Noor M.A."/>
            <person name="O'Grady P."/>
            <person name="Pachter L."/>
            <person name="Papaceit M."/>
            <person name="Parisi M.J."/>
            <person name="Parisi M."/>
            <person name="Parts L."/>
            <person name="Pedersen J.S."/>
            <person name="Pesole G."/>
            <person name="Phillippy A.M."/>
            <person name="Ponting C.P."/>
            <person name="Pop M."/>
            <person name="Porcelli D."/>
            <person name="Powell J.R."/>
            <person name="Prohaska S."/>
            <person name="Pruitt K."/>
            <person name="Puig M."/>
            <person name="Quesneville H."/>
            <person name="Ram K.R."/>
            <person name="Rand D."/>
            <person name="Rasmussen M.D."/>
            <person name="Reed L.K."/>
            <person name="Reenan R."/>
            <person name="Reily A."/>
            <person name="Remington K.A."/>
            <person name="Rieger T.T."/>
            <person name="Ritchie M.G."/>
            <person name="Robin C."/>
            <person name="Rogers Y.H."/>
            <person name="Rohde C."/>
            <person name="Rozas J."/>
            <person name="Rubenfield M.J."/>
            <person name="Ruiz A."/>
            <person name="Russo S."/>
            <person name="Salzberg S.L."/>
            <person name="Sanchez-Gracia A."/>
            <person name="Saranga D.J."/>
            <person name="Sato H."/>
            <person name="Schaeffer S.W."/>
            <person name="Schatz M.C."/>
            <person name="Schlenke T."/>
            <person name="Schwartz R."/>
            <person name="Segarra C."/>
            <person name="Singh R.S."/>
            <person name="Sirot L."/>
            <person name="Sirota M."/>
            <person name="Sisneros N.B."/>
            <person name="Smith C.D."/>
            <person name="Smith T.F."/>
            <person name="Spieth J."/>
            <person name="Stage D.E."/>
            <person name="Stark A."/>
            <person name="Stephan W."/>
            <person name="Strausberg R.L."/>
            <person name="Strempel S."/>
            <person name="Sturgill D."/>
            <person name="Sutton G."/>
            <person name="Sutton G.G."/>
            <person name="Tao W."/>
            <person name="Teichmann S."/>
            <person name="Tobari Y.N."/>
            <person name="Tomimura Y."/>
            <person name="Tsolas J.M."/>
            <person name="Valente V.L."/>
            <person name="Venter E."/>
            <person name="Venter J.C."/>
            <person name="Vicario S."/>
            <person name="Vieira F.G."/>
            <person name="Vilella A.J."/>
            <person name="Villasante A."/>
            <person name="Walenz B."/>
            <person name="Wang J."/>
            <person name="Wasserman M."/>
            <person name="Watts T."/>
            <person name="Wilson D."/>
            <person name="Wilson R.K."/>
            <person name="Wing R.A."/>
            <person name="Wolfner M.F."/>
            <person name="Wong A."/>
            <person name="Wong G.K."/>
            <person name="Wu C.I."/>
            <person name="Wu G."/>
            <person name="Yamamoto D."/>
            <person name="Yang H.P."/>
            <person name="Yang S.P."/>
            <person name="Yorke J.A."/>
            <person name="Yoshida K."/>
            <person name="Zdobnov E."/>
            <person name="Zhang P."/>
            <person name="Zhang Y."/>
            <person name="Zimin A.V."/>
            <person name="Baldwin J."/>
            <person name="Abdouelleil A."/>
            <person name="Abdulkadir J."/>
            <person name="Abebe A."/>
            <person name="Abera B."/>
            <person name="Abreu J."/>
            <person name="Acer S.C."/>
            <person name="Aftuck L."/>
            <person name="Alexander A."/>
            <person name="An P."/>
            <person name="Anderson E."/>
            <person name="Anderson S."/>
            <person name="Arachi H."/>
            <person name="Azer M."/>
            <person name="Bachantsang P."/>
            <person name="Barry A."/>
            <person name="Bayul T."/>
            <person name="Berlin A."/>
            <person name="Bessette D."/>
            <person name="Bloom T."/>
            <person name="Blye J."/>
            <person name="Boguslavskiy L."/>
            <person name="Bonnet C."/>
            <person name="Boukhgalter B."/>
            <person name="Bourzgui I."/>
            <person name="Brown A."/>
            <person name="Cahill P."/>
            <person name="Channer S."/>
            <person name="Cheshatsang Y."/>
            <person name="Chuda L."/>
            <person name="Citroen M."/>
            <person name="Collymore A."/>
            <person name="Cooke P."/>
            <person name="Costello M."/>
            <person name="D'Aco K."/>
            <person name="Daza R."/>
            <person name="De Haan G."/>
            <person name="DeGray S."/>
            <person name="DeMaso C."/>
            <person name="Dhargay N."/>
            <person name="Dooley K."/>
            <person name="Dooley E."/>
            <person name="Doricent M."/>
            <person name="Dorje P."/>
            <person name="Dorjee K."/>
            <person name="Dupes A."/>
            <person name="Elong R."/>
            <person name="Falk J."/>
            <person name="Farina A."/>
            <person name="Faro S."/>
            <person name="Ferguson D."/>
            <person name="Fisher S."/>
            <person name="Foley C.D."/>
            <person name="Franke A."/>
            <person name="Friedrich D."/>
            <person name="Gadbois L."/>
            <person name="Gearin G."/>
            <person name="Gearin C.R."/>
            <person name="Giannoukos G."/>
            <person name="Goode T."/>
            <person name="Graham J."/>
            <person name="Grandbois E."/>
            <person name="Grewal S."/>
            <person name="Gyaltsen K."/>
            <person name="Hafez N."/>
            <person name="Hagos B."/>
            <person name="Hall J."/>
            <person name="Henson C."/>
            <person name="Hollinger A."/>
            <person name="Honan T."/>
            <person name="Huard M.D."/>
            <person name="Hughes L."/>
            <person name="Hurhula B."/>
            <person name="Husby M.E."/>
            <person name="Kamat A."/>
            <person name="Kanga B."/>
            <person name="Kashin S."/>
            <person name="Khazanovich D."/>
            <person name="Kisner P."/>
            <person name="Lance K."/>
            <person name="Lara M."/>
            <person name="Lee W."/>
            <person name="Lennon N."/>
            <person name="Letendre F."/>
            <person name="LeVine R."/>
            <person name="Lipovsky A."/>
            <person name="Liu X."/>
            <person name="Liu J."/>
            <person name="Liu S."/>
            <person name="Lokyitsang T."/>
            <person name="Lokyitsang Y."/>
            <person name="Lubonja R."/>
            <person name="Lui A."/>
            <person name="MacDonald P."/>
            <person name="Magnisalis V."/>
            <person name="Maru K."/>
            <person name="Matthews C."/>
            <person name="McCusker W."/>
            <person name="McDonough S."/>
            <person name="Mehta T."/>
            <person name="Meldrim J."/>
            <person name="Meneus L."/>
            <person name="Mihai O."/>
            <person name="Mihalev A."/>
            <person name="Mihova T."/>
            <person name="Mittelman R."/>
            <person name="Mlenga V."/>
            <person name="Montmayeur A."/>
            <person name="Mulrain L."/>
            <person name="Navidi A."/>
            <person name="Naylor J."/>
            <person name="Negash T."/>
            <person name="Nguyen T."/>
            <person name="Nguyen N."/>
            <person name="Nicol R."/>
            <person name="Norbu C."/>
            <person name="Norbu N."/>
            <person name="Novod N."/>
            <person name="O'Neill B."/>
            <person name="Osman S."/>
            <person name="Markiewicz E."/>
            <person name="Oyono O.L."/>
            <person name="Patti C."/>
            <person name="Phunkhang P."/>
            <person name="Pierre F."/>
            <person name="Priest M."/>
            <person name="Raghuraman S."/>
            <person name="Rege F."/>
            <person name="Reyes R."/>
            <person name="Rise C."/>
            <person name="Rogov P."/>
            <person name="Ross K."/>
            <person name="Ryan E."/>
            <person name="Settipalli S."/>
            <person name="Shea T."/>
            <person name="Sherpa N."/>
            <person name="Shi L."/>
            <person name="Shih D."/>
            <person name="Sparrow T."/>
            <person name="Spaulding J."/>
            <person name="Stalker J."/>
            <person name="Stange-Thomann N."/>
            <person name="Stavropoulos S."/>
            <person name="Stone C."/>
            <person name="Strader C."/>
            <person name="Tesfaye S."/>
            <person name="Thomson T."/>
            <person name="Thoulutsang Y."/>
            <person name="Thoulutsang D."/>
            <person name="Topham K."/>
            <person name="Topping I."/>
            <person name="Tsamla T."/>
            <person name="Vassiliev H."/>
            <person name="Vo A."/>
            <person name="Wangchuk T."/>
            <person name="Wangdi T."/>
            <person name="Weiand M."/>
            <person name="Wilkinson J."/>
            <person name="Wilson A."/>
            <person name="Yadav S."/>
            <person name="Young G."/>
            <person name="Yu Q."/>
            <person name="Zembek L."/>
            <person name="Zhong D."/>
            <person name="Zimmer A."/>
            <person name="Zwirko Z."/>
            <person name="Jaffe D.B."/>
            <person name="Alvarez P."/>
            <person name="Brockman W."/>
            <person name="Butler J."/>
            <person name="Chin C."/>
            <person name="Gnerre S."/>
            <person name="Grabherr M."/>
            <person name="Kleber M."/>
            <person name="Mauceli E."/>
            <person name="MacCallum I."/>
        </authorList>
    </citation>
    <scope>NUCLEOTIDE SEQUENCE [LARGE SCALE GENOMIC DNA]</scope>
    <source>
        <strain evidence="3">Tucson 15010-1051.87</strain>
    </source>
</reference>
<sequence>MLYRYAVQSELAGGSVQPQKHICSSASVRRQSSNRTNTHTRTLAHSHTLGMERLLTIFEQADPFSTWWPTIAAVVVGIVITVRTIMSGQRCPNDNQIKEQIVVVTGGSSGIGFEIAKALAARGGRIILACRNLAEGERAAAIIKRELGCRTPTSADDNVSPAERYFVEVRHVDLCSLRSVHQLASQLMSEFERIDVLVNNAGIVFADTRIPTPDGFEPHSQVNYLAPFLLTQLLLPHLRRAEQGRIVFVSAHAHQAAKIDFDDPLNVGTYSVKFHARDAFAHSKLAVILATRWLARELKDTPITVNCCTPGLVRGTRHLRNSPLMSAICVKVITYPWMWLFMKNASEGAQCAIRLATDPQLKQVTGEYFNDCEIAPTSEAGRDKELAKKLYMQTIKTLQRVTKLTVDKEACTMATQLQLESGN</sequence>
<dbReference type="OrthoDB" id="542013at2759"/>
<dbReference type="InParanoid" id="A0A0Q9WAJ5"/>
<dbReference type="PANTHER" id="PTHR43157:SF31">
    <property type="entry name" value="PHOSPHATIDYLINOSITOL-GLYCAN BIOSYNTHESIS CLASS F PROTEIN"/>
    <property type="match status" value="1"/>
</dbReference>
<accession>A0A0Q9WAJ5</accession>
<keyword evidence="3" id="KW-1185">Reference proteome</keyword>
<dbReference type="EMBL" id="CH940652">
    <property type="protein sequence ID" value="KRF78817.1"/>
    <property type="molecule type" value="Genomic_DNA"/>
</dbReference>
<dbReference type="InterPro" id="IPR002347">
    <property type="entry name" value="SDR_fam"/>
</dbReference>
<organism evidence="2 3">
    <name type="scientific">Drosophila virilis</name>
    <name type="common">Fruit fly</name>
    <dbReference type="NCBI Taxonomy" id="7244"/>
    <lineage>
        <taxon>Eukaryota</taxon>
        <taxon>Metazoa</taxon>
        <taxon>Ecdysozoa</taxon>
        <taxon>Arthropoda</taxon>
        <taxon>Hexapoda</taxon>
        <taxon>Insecta</taxon>
        <taxon>Pterygota</taxon>
        <taxon>Neoptera</taxon>
        <taxon>Endopterygota</taxon>
        <taxon>Diptera</taxon>
        <taxon>Brachycera</taxon>
        <taxon>Muscomorpha</taxon>
        <taxon>Ephydroidea</taxon>
        <taxon>Drosophilidae</taxon>
        <taxon>Drosophila</taxon>
    </lineage>
</organism>
<dbReference type="PRINTS" id="PR00081">
    <property type="entry name" value="GDHRDH"/>
</dbReference>
<dbReference type="EC" id="1.-.-.-" evidence="2"/>
<dbReference type="CDD" id="cd05327">
    <property type="entry name" value="retinol-DH_like_SDR_c_like"/>
    <property type="match status" value="1"/>
</dbReference>
<proteinExistence type="predicted"/>
<evidence type="ECO:0000313" key="3">
    <source>
        <dbReference type="Proteomes" id="UP000008792"/>
    </source>
</evidence>
<dbReference type="Proteomes" id="UP000008792">
    <property type="component" value="Unassembled WGS sequence"/>
</dbReference>
<protein>
    <submittedName>
        <fullName evidence="2">Uncharacterized protein, isoform B</fullName>
        <ecNumber evidence="2">1.-.-.-</ecNumber>
    </submittedName>
</protein>
<dbReference type="SUPFAM" id="SSF51735">
    <property type="entry name" value="NAD(P)-binding Rossmann-fold domains"/>
    <property type="match status" value="1"/>
</dbReference>
<evidence type="ECO:0000256" key="1">
    <source>
        <dbReference type="ARBA" id="ARBA00023002"/>
    </source>
</evidence>
<dbReference type="InterPro" id="IPR036291">
    <property type="entry name" value="NAD(P)-bd_dom_sf"/>
</dbReference>
<dbReference type="PANTHER" id="PTHR43157">
    <property type="entry name" value="PHOSPHATIDYLINOSITOL-GLYCAN BIOSYNTHESIS CLASS F PROTEIN-RELATED"/>
    <property type="match status" value="1"/>
</dbReference>
<dbReference type="AlphaFoldDB" id="A0A0Q9WAJ5"/>
<name>A0A0Q9WAJ5_DROVI</name>
<dbReference type="STRING" id="7244.A0A0Q9WAJ5"/>
<gene>
    <name evidence="2" type="primary">Dvir\GJ10839</name>
    <name evidence="2" type="ORF">Dvir_GJ10839</name>
</gene>
<keyword evidence="1 2" id="KW-0560">Oxidoreductase</keyword>
<evidence type="ECO:0000313" key="2">
    <source>
        <dbReference type="EMBL" id="KRF78817.1"/>
    </source>
</evidence>
<dbReference type="Pfam" id="PF00106">
    <property type="entry name" value="adh_short"/>
    <property type="match status" value="1"/>
</dbReference>
<dbReference type="eggNOG" id="KOG1208">
    <property type="taxonomic scope" value="Eukaryota"/>
</dbReference>
<dbReference type="Gene3D" id="3.40.50.720">
    <property type="entry name" value="NAD(P)-binding Rossmann-like Domain"/>
    <property type="match status" value="1"/>
</dbReference>
<dbReference type="GO" id="GO:0016491">
    <property type="term" value="F:oxidoreductase activity"/>
    <property type="evidence" value="ECO:0007669"/>
    <property type="project" value="UniProtKB-KW"/>
</dbReference>
<dbReference type="SMR" id="A0A0Q9WAJ5"/>